<feature type="repeat" description="ANK" evidence="3">
    <location>
        <begin position="1272"/>
        <end position="1304"/>
    </location>
</feature>
<evidence type="ECO:0000256" key="3">
    <source>
        <dbReference type="PROSITE-ProRule" id="PRU00023"/>
    </source>
</evidence>
<dbReference type="InterPro" id="IPR036770">
    <property type="entry name" value="Ankyrin_rpt-contain_sf"/>
</dbReference>
<feature type="repeat" description="ANK" evidence="3">
    <location>
        <begin position="893"/>
        <end position="925"/>
    </location>
</feature>
<gene>
    <name evidence="7" type="ORF">CI238_00577</name>
</gene>
<dbReference type="Pfam" id="PF00023">
    <property type="entry name" value="Ank"/>
    <property type="match status" value="1"/>
</dbReference>
<dbReference type="SMART" id="SM00248">
    <property type="entry name" value="ANK"/>
    <property type="match status" value="18"/>
</dbReference>
<protein>
    <submittedName>
        <fullName evidence="7">Nacht and ankyrin domain protein</fullName>
    </submittedName>
</protein>
<feature type="repeat" description="ANK" evidence="3">
    <location>
        <begin position="1069"/>
        <end position="1101"/>
    </location>
</feature>
<organism evidence="7 8">
    <name type="scientific">Colletotrichum incanum</name>
    <name type="common">Soybean anthracnose fungus</name>
    <dbReference type="NCBI Taxonomy" id="1573173"/>
    <lineage>
        <taxon>Eukaryota</taxon>
        <taxon>Fungi</taxon>
        <taxon>Dikarya</taxon>
        <taxon>Ascomycota</taxon>
        <taxon>Pezizomycotina</taxon>
        <taxon>Sordariomycetes</taxon>
        <taxon>Hypocreomycetidae</taxon>
        <taxon>Glomerellales</taxon>
        <taxon>Glomerellaceae</taxon>
        <taxon>Colletotrichum</taxon>
        <taxon>Colletotrichum spaethianum species complex</taxon>
    </lineage>
</organism>
<keyword evidence="8" id="KW-1185">Reference proteome</keyword>
<reference evidence="7 8" key="1">
    <citation type="submission" date="2015-06" db="EMBL/GenBank/DDBJ databases">
        <title>Survival trade-offs in plant roots during colonization by closely related pathogenic and mutualistic fungi.</title>
        <authorList>
            <person name="Hacquard S."/>
            <person name="Kracher B."/>
            <person name="Hiruma K."/>
            <person name="Weinman A."/>
            <person name="Muench P."/>
            <person name="Garrido Oter R."/>
            <person name="Ver Loren van Themaat E."/>
            <person name="Dallerey J.-F."/>
            <person name="Damm U."/>
            <person name="Henrissat B."/>
            <person name="Lespinet O."/>
            <person name="Thon M."/>
            <person name="Kemen E."/>
            <person name="McHardy A.C."/>
            <person name="Schulze-Lefert P."/>
            <person name="O'Connell R.J."/>
        </authorList>
    </citation>
    <scope>NUCLEOTIDE SEQUENCE [LARGE SCALE GENOMIC DNA]</scope>
    <source>
        <strain evidence="7 8">MAFF 238704</strain>
    </source>
</reference>
<evidence type="ECO:0000313" key="8">
    <source>
        <dbReference type="Proteomes" id="UP000076584"/>
    </source>
</evidence>
<evidence type="ECO:0000259" key="6">
    <source>
        <dbReference type="Pfam" id="PF24883"/>
    </source>
</evidence>
<dbReference type="Gene3D" id="1.25.40.20">
    <property type="entry name" value="Ankyrin repeat-containing domain"/>
    <property type="match status" value="5"/>
</dbReference>
<evidence type="ECO:0000259" key="5">
    <source>
        <dbReference type="Pfam" id="PF17107"/>
    </source>
</evidence>
<name>A0A166M584_COLIC</name>
<dbReference type="InterPro" id="IPR027417">
    <property type="entry name" value="P-loop_NTPase"/>
</dbReference>
<evidence type="ECO:0000256" key="1">
    <source>
        <dbReference type="ARBA" id="ARBA00022737"/>
    </source>
</evidence>
<evidence type="ECO:0000256" key="4">
    <source>
        <dbReference type="SAM" id="MobiDB-lite"/>
    </source>
</evidence>
<dbReference type="PANTHER" id="PTHR24123">
    <property type="entry name" value="ANKYRIN REPEAT-CONTAINING"/>
    <property type="match status" value="1"/>
</dbReference>
<feature type="repeat" description="ANK" evidence="3">
    <location>
        <begin position="860"/>
        <end position="892"/>
    </location>
</feature>
<dbReference type="Proteomes" id="UP000076584">
    <property type="component" value="Unassembled WGS sequence"/>
</dbReference>
<accession>A0A166M584</accession>
<proteinExistence type="predicted"/>
<dbReference type="EMBL" id="LFIW01002706">
    <property type="protein sequence ID" value="KZL64298.1"/>
    <property type="molecule type" value="Genomic_DNA"/>
</dbReference>
<feature type="repeat" description="ANK" evidence="3">
    <location>
        <begin position="1205"/>
        <end position="1237"/>
    </location>
</feature>
<feature type="repeat" description="ANK" evidence="3">
    <location>
        <begin position="1001"/>
        <end position="1033"/>
    </location>
</feature>
<dbReference type="InterPro" id="IPR051165">
    <property type="entry name" value="Multifunctional_ANK_Repeat"/>
</dbReference>
<keyword evidence="1" id="KW-0677">Repeat</keyword>
<comment type="caution">
    <text evidence="7">The sequence shown here is derived from an EMBL/GenBank/DDBJ whole genome shotgun (WGS) entry which is preliminary data.</text>
</comment>
<sequence length="1395" mass="155290">MDPLSITASTITVIQSLLAAYDTIKNIKDLPKAFAEVGRSLPLVKETLDLAQQALNSDKPDENVKSAIQPALTECLKRAKTIKDIFNEIEPGNQQDKGVKEWSAFARFYRTKVIPFGKAHKVEALMQDILNKLKVLAIHHGFKVHAESLGQIEKLENAIKSLAEVEPSLPDSEFDGGPATNVTQHISDSGRGLVSTGSHSEIAMGNTTKYHSGGGAMNFGMDHLQKKECDPKSNPVDWLKHISEPLDFEKMHVESFQVAQRTPKAGRWFLNSTEFQDKWRDGSLRKLWCHGILINHLRTRFSSNPEIACTYIYFDHRQHQDHCLTKLLCRVILQLSYGTKQVSDKVQEAHSVWRSNQQMPCERDYLKMLKSQAKGFVRIFFVIDALDECLDDMETNTLNKFLEICQELPDNFRFMFTSRPVTKFATLIKPGCKLQITANNDDMTAYLQKFIESRPQLNGIVEKGCKADPLFRHKTLETIVEKSHGMFLLAHLHIQSLASTHTLAGFKSSLAQLSISPDAVYATALERIKKQDRPQRELVIKALNWLVHAERQLTVDELAHALAIHNGADDPRSLTWQLPKASEIVGIEDALIAACVGIVVVLSGADNKRIVRLTHGTAEEYLRKNQAFVFPNEESMSTSMLTRTCLYCLAGIPSSIERPSGSSTVEICQQYPLFSYAANFWGIHLDKSTGSKGDLYKLAWRFVSDKCKLGIAVHVMTDIRVSHETNVSGMHISAFFGLEKLVKKAIANHKDINLNAQTKRGETPLHWAATHRRRSFLEFLIQEGAELNILNVDKRTALHKAIMAGDEELIDVILRSGNLNLELEDSEGYTCLRWAARYGQLKTVEALLKAGAEVDASDKDGYTALRWAAHEGYKPIIKSLVHHGASVKTPGRDSWTLLKWAAQEGQEDMIKFLIKRRVDLDSTDADGFTALRWAINYNRAMTAWLLLQARADVNKPDNQGMQPLHAVVKSCCGPESSKASLNILWLLLENKANVNTQAGNHGQTPLHLATSRGGSSTVWLLLENGADPRRLDSKNRSALHYAVSNDSSEVCRILLRKDGDYLVHAADQDGQTPLHTAAKGGSSVIVRLLLDNGANPKRIDSHGRTALHCAIQSESLDVCRDLFQEAADFLIHVGDRHGQTPLHAAAIAGNTSVLWLLLENAADLRRTDLNRRTALHCAIQGEHVEVCQVLVREAGDYLVHAMDDERRSPLHHAASWGNLEIVGLLLDHNAAVDVQDSKGLTALHVAVSQGYQKVVGLLLQRAADVHMTISRRKRTAIHIAAYLGHVEIVESLLRHGAVMDIQDSRGETPLHLAVAQGHKNVKNVLIKRGADVQILNSRGLTPINQEAIRDEVGITETVCPVVGGERLRQNGTPIQNEAKSWWKGDKRFAARVEDE</sequence>
<dbReference type="PROSITE" id="PS50088">
    <property type="entry name" value="ANK_REPEAT"/>
    <property type="match status" value="13"/>
</dbReference>
<feature type="repeat" description="ANK" evidence="3">
    <location>
        <begin position="760"/>
        <end position="792"/>
    </location>
</feature>
<dbReference type="InterPro" id="IPR002110">
    <property type="entry name" value="Ankyrin_rpt"/>
</dbReference>
<feature type="repeat" description="ANK" evidence="3">
    <location>
        <begin position="926"/>
        <end position="958"/>
    </location>
</feature>
<dbReference type="SUPFAM" id="SSF48403">
    <property type="entry name" value="Ankyrin repeat"/>
    <property type="match status" value="2"/>
</dbReference>
<dbReference type="Pfam" id="PF24883">
    <property type="entry name" value="NPHP3_N"/>
    <property type="match status" value="1"/>
</dbReference>
<dbReference type="STRING" id="1573173.A0A166M584"/>
<dbReference type="InterPro" id="IPR031352">
    <property type="entry name" value="SesA"/>
</dbReference>
<dbReference type="PANTHER" id="PTHR24123:SF33">
    <property type="entry name" value="PROTEIN HOS4"/>
    <property type="match status" value="1"/>
</dbReference>
<dbReference type="Pfam" id="PF13637">
    <property type="entry name" value="Ank_4"/>
    <property type="match status" value="1"/>
</dbReference>
<keyword evidence="2 3" id="KW-0040">ANK repeat</keyword>
<feature type="repeat" description="ANK" evidence="3">
    <location>
        <begin position="1137"/>
        <end position="1169"/>
    </location>
</feature>
<evidence type="ECO:0000313" key="7">
    <source>
        <dbReference type="EMBL" id="KZL64298.1"/>
    </source>
</evidence>
<feature type="domain" description="Nephrocystin 3-like N-terminal" evidence="6">
    <location>
        <begin position="266"/>
        <end position="419"/>
    </location>
</feature>
<feature type="repeat" description="ANK" evidence="3">
    <location>
        <begin position="827"/>
        <end position="859"/>
    </location>
</feature>
<evidence type="ECO:0000256" key="2">
    <source>
        <dbReference type="ARBA" id="ARBA00023043"/>
    </source>
</evidence>
<dbReference type="PROSITE" id="PS50297">
    <property type="entry name" value="ANK_REP_REGION"/>
    <property type="match status" value="11"/>
</dbReference>
<dbReference type="InterPro" id="IPR056884">
    <property type="entry name" value="NPHP3-like_N"/>
</dbReference>
<feature type="repeat" description="ANK" evidence="3">
    <location>
        <begin position="1305"/>
        <end position="1337"/>
    </location>
</feature>
<dbReference type="Pfam" id="PF17107">
    <property type="entry name" value="SesA"/>
    <property type="match status" value="1"/>
</dbReference>
<feature type="repeat" description="ANK" evidence="3">
    <location>
        <begin position="793"/>
        <end position="817"/>
    </location>
</feature>
<dbReference type="Gene3D" id="3.40.50.300">
    <property type="entry name" value="P-loop containing nucleotide triphosphate hydrolases"/>
    <property type="match status" value="1"/>
</dbReference>
<dbReference type="PRINTS" id="PR01415">
    <property type="entry name" value="ANKYRIN"/>
</dbReference>
<feature type="repeat" description="ANK" evidence="3">
    <location>
        <begin position="1238"/>
        <end position="1270"/>
    </location>
</feature>
<feature type="domain" description="NACHT-NTPase and P-loop NTPases N-terminal" evidence="5">
    <location>
        <begin position="8"/>
        <end position="136"/>
    </location>
</feature>
<feature type="region of interest" description="Disordered" evidence="4">
    <location>
        <begin position="169"/>
        <end position="198"/>
    </location>
</feature>
<dbReference type="Pfam" id="PF12796">
    <property type="entry name" value="Ank_2"/>
    <property type="match status" value="6"/>
</dbReference>